<evidence type="ECO:0000256" key="8">
    <source>
        <dbReference type="ARBA" id="ARBA00022832"/>
    </source>
</evidence>
<dbReference type="EC" id="1.1.1.n12" evidence="5"/>
<keyword evidence="11" id="KW-0443">Lipid metabolism</keyword>
<dbReference type="InterPro" id="IPR002347">
    <property type="entry name" value="SDR_fam"/>
</dbReference>
<evidence type="ECO:0000256" key="15">
    <source>
        <dbReference type="ARBA" id="ARBA00023268"/>
    </source>
</evidence>
<evidence type="ECO:0000256" key="11">
    <source>
        <dbReference type="ARBA" id="ARBA00023098"/>
    </source>
</evidence>
<dbReference type="InterPro" id="IPR057326">
    <property type="entry name" value="KR_dom"/>
</dbReference>
<comment type="subcellular location">
    <subcellularLocation>
        <location evidence="1">Peroxisome</location>
    </subcellularLocation>
</comment>
<evidence type="ECO:0000256" key="3">
    <source>
        <dbReference type="ARBA" id="ARBA00006484"/>
    </source>
</evidence>
<comment type="function">
    <text evidence="18">Second trifunctional enzyme acting on the beta-oxidation pathway for fatty acids, possessing hydratase-dehydrogenase-epimerase activities. Converts trans-2-enoyl-CoA via D-3-hydroxyacyl-CoA to 3-ketoacyl-CoA.</text>
</comment>
<keyword evidence="24" id="KW-1185">Reference proteome</keyword>
<keyword evidence="12" id="KW-0576">Peroxisome</keyword>
<comment type="catalytic activity">
    <reaction evidence="16">
        <text>a (3R)-3-hydroxyacyl-CoA = a (2E)-enoyl-CoA + H2O</text>
        <dbReference type="Rhea" id="RHEA:26526"/>
        <dbReference type="ChEBI" id="CHEBI:15377"/>
        <dbReference type="ChEBI" id="CHEBI:57319"/>
        <dbReference type="ChEBI" id="CHEBI:58856"/>
        <dbReference type="EC" id="4.2.1.119"/>
    </reaction>
</comment>
<evidence type="ECO:0000256" key="12">
    <source>
        <dbReference type="ARBA" id="ARBA00023140"/>
    </source>
</evidence>
<dbReference type="Proteomes" id="UP001151582">
    <property type="component" value="Unassembled WGS sequence"/>
</dbReference>
<evidence type="ECO:0000259" key="22">
    <source>
        <dbReference type="SMART" id="SM00822"/>
    </source>
</evidence>
<dbReference type="AlphaFoldDB" id="A0A9W8ECQ0"/>
<evidence type="ECO:0000256" key="4">
    <source>
        <dbReference type="ARBA" id="ARBA00011245"/>
    </source>
</evidence>
<dbReference type="PANTHER" id="PTHR45024:SF2">
    <property type="entry name" value="SCP2 DOMAIN-CONTAINING PROTEIN"/>
    <property type="match status" value="1"/>
</dbReference>
<evidence type="ECO:0000256" key="17">
    <source>
        <dbReference type="ARBA" id="ARBA00052025"/>
    </source>
</evidence>
<comment type="catalytic activity">
    <reaction evidence="17">
        <text>a (3R)-3-hydroxyacyl-CoA + NAD(+) = a 3-oxoacyl-CoA + NADH + H(+)</text>
        <dbReference type="Rhea" id="RHEA:32711"/>
        <dbReference type="ChEBI" id="CHEBI:15378"/>
        <dbReference type="ChEBI" id="CHEBI:57319"/>
        <dbReference type="ChEBI" id="CHEBI:57540"/>
        <dbReference type="ChEBI" id="CHEBI:57945"/>
        <dbReference type="ChEBI" id="CHEBI:90726"/>
        <dbReference type="EC" id="1.1.1.n12"/>
    </reaction>
</comment>
<dbReference type="Gene3D" id="3.10.129.10">
    <property type="entry name" value="Hotdog Thioesterase"/>
    <property type="match status" value="1"/>
</dbReference>
<evidence type="ECO:0000256" key="16">
    <source>
        <dbReference type="ARBA" id="ARBA00029334"/>
    </source>
</evidence>
<keyword evidence="10" id="KW-0560">Oxidoreductase</keyword>
<dbReference type="InterPro" id="IPR029069">
    <property type="entry name" value="HotDog_dom_sf"/>
</dbReference>
<dbReference type="InterPro" id="IPR020904">
    <property type="entry name" value="Sc_DH/Rdtase_CS"/>
</dbReference>
<dbReference type="FunFam" id="3.40.50.720:FF:000410">
    <property type="entry name" value="Peroxisomal multifunctional beta-oxidation protein"/>
    <property type="match status" value="1"/>
</dbReference>
<dbReference type="PROSITE" id="PS00061">
    <property type="entry name" value="ADH_SHORT"/>
    <property type="match status" value="2"/>
</dbReference>
<evidence type="ECO:0000256" key="7">
    <source>
        <dbReference type="ARBA" id="ARBA00022737"/>
    </source>
</evidence>
<evidence type="ECO:0000256" key="5">
    <source>
        <dbReference type="ARBA" id="ARBA00012456"/>
    </source>
</evidence>
<dbReference type="EC" id="4.2.1.119" evidence="6"/>
<evidence type="ECO:0000313" key="24">
    <source>
        <dbReference type="Proteomes" id="UP001151582"/>
    </source>
</evidence>
<dbReference type="SUPFAM" id="SSF54637">
    <property type="entry name" value="Thioesterase/thiol ester dehydrase-isomerase"/>
    <property type="match status" value="2"/>
</dbReference>
<dbReference type="SMART" id="SM00822">
    <property type="entry name" value="PKS_KR"/>
    <property type="match status" value="1"/>
</dbReference>
<keyword evidence="7" id="KW-0677">Repeat</keyword>
<keyword evidence="13" id="KW-0413">Isomerase</keyword>
<evidence type="ECO:0000256" key="19">
    <source>
        <dbReference type="ARBA" id="ARBA00073871"/>
    </source>
</evidence>
<dbReference type="OrthoDB" id="60204at2759"/>
<dbReference type="InterPro" id="IPR002539">
    <property type="entry name" value="MaoC-like_dom"/>
</dbReference>
<feature type="domain" description="Ketoreductase" evidence="22">
    <location>
        <begin position="11"/>
        <end position="204"/>
    </location>
</feature>
<dbReference type="GO" id="GO:0006631">
    <property type="term" value="P:fatty acid metabolic process"/>
    <property type="evidence" value="ECO:0007669"/>
    <property type="project" value="UniProtKB-KW"/>
</dbReference>
<evidence type="ECO:0000256" key="2">
    <source>
        <dbReference type="ARBA" id="ARBA00005005"/>
    </source>
</evidence>
<dbReference type="GO" id="GO:0005777">
    <property type="term" value="C:peroxisome"/>
    <property type="evidence" value="ECO:0007669"/>
    <property type="project" value="UniProtKB-SubCell"/>
</dbReference>
<keyword evidence="9" id="KW-0521">NADP</keyword>
<evidence type="ECO:0000256" key="10">
    <source>
        <dbReference type="ARBA" id="ARBA00023002"/>
    </source>
</evidence>
<protein>
    <recommendedName>
        <fullName evidence="19">Peroxisomal hydratase-dehydrogenase-epimerase</fullName>
        <ecNumber evidence="5">1.1.1.n12</ecNumber>
        <ecNumber evidence="6">4.2.1.119</ecNumber>
    </recommendedName>
    <alternativeName>
        <fullName evidence="20">Multifunctional beta-oxidation protein</fullName>
    </alternativeName>
</protein>
<sequence>MAAEQLRFDGKVVIITGAGGGLGRAYALFYASRGAAVVVNDLGSPLAGGGQSHSAADQVVEEIRRNGGQAVANYDSVEKGDAIVQTALQHFGRLDVLVNNAGVLRDKSFSRMSDMDWDLVQLVHLKGSFKTTKAAWDVFRKQKYGRIIMTTSAAGLYGNFGQANYGSAKMAVVGFSNTLAKEGAKYNIHCNAVAPMAASRMTETAMPAEVIKVLDPKFVTPLVAYLTHESCPETGGVYEVGGGFAAKLRWERAEGHVFKADQSFTPAAVHAQWKAITDFAKPYYPQSIGEVDWLGLLDRAKQLPTNASSNDSLHFNDKVVIVTGAGAGLGRAYALLFGKLGAKVVVNDLGKTKDNRATADVVVEEIRAAGGQAVADYNSVEAGDQVVGTALQAFGRVDVLVNNAGILRDRSFVRLTEKEWDLVYQVHLRGTYKVTQAAWPVFLKQRSGHIINTCSAVGLYGNFGQANYSAAKAGILGFSNTLAHEGAKYNIKVNTIAPNAGTSMTATIMPPEVVEALKPDYVAPLVAYLGHDACQATGQVFEVGSGWVAQVRLQRAGGKFFNPMKPLTPEAMVQQWNTVTDFDPRRVVYLRNSGEAFMQVINEIRTLVAGATKARPANSTSNQTLDVAEVRKLRIPQETFTYSERDVILYALGIGATRQDLSLVYESDAHFGPLPTFGVLPMYKMAISYDEFLPNYNPMKLLHGEQFLELHKPLPTSGTLTTKAQIVDVQDKGKAAVVVSRVACYDESGALVLQNESTVFIRDSGGFSKHPKFQAPVPAQRNPDATAANQPPQRAPDAVVRETTSENQAALYRLSGDYNPLHIDPQMSSIGGFKTPILHGLCTFGFAARHVMQAFGNNDAKFLKTIKARFTGHVIPGETLETQMWLEGNKVLFQVRVVERDSWALQAGAVALAVPASQANNVKSKL</sequence>
<dbReference type="FunFam" id="3.10.129.10:FF:000013">
    <property type="entry name" value="Peroxisomal multifunctional enzyme type 2"/>
    <property type="match status" value="1"/>
</dbReference>
<gene>
    <name evidence="23" type="ORF">H4R34_002669</name>
</gene>
<comment type="caution">
    <text evidence="23">The sequence shown here is derived from an EMBL/GenBank/DDBJ whole genome shotgun (WGS) entry which is preliminary data.</text>
</comment>
<dbReference type="CDD" id="cd03448">
    <property type="entry name" value="HDE_HSD"/>
    <property type="match status" value="1"/>
</dbReference>
<keyword evidence="8" id="KW-0276">Fatty acid metabolism</keyword>
<dbReference type="SUPFAM" id="SSF51735">
    <property type="entry name" value="NAD(P)-binding Rossmann-fold domains"/>
    <property type="match status" value="2"/>
</dbReference>
<dbReference type="PRINTS" id="PR00081">
    <property type="entry name" value="GDHRDH"/>
</dbReference>
<dbReference type="PANTHER" id="PTHR45024">
    <property type="entry name" value="DEHYDROGENASES, SHORT CHAIN"/>
    <property type="match status" value="1"/>
</dbReference>
<name>A0A9W8ECQ0_9FUNG</name>
<dbReference type="Gene3D" id="3.40.50.720">
    <property type="entry name" value="NAD(P)-binding Rossmann-like Domain"/>
    <property type="match status" value="2"/>
</dbReference>
<dbReference type="GO" id="GO:0016853">
    <property type="term" value="F:isomerase activity"/>
    <property type="evidence" value="ECO:0007669"/>
    <property type="project" value="UniProtKB-KW"/>
</dbReference>
<dbReference type="Pfam" id="PF22622">
    <property type="entry name" value="MFE-2_hydrat-2_N"/>
    <property type="match status" value="1"/>
</dbReference>
<dbReference type="FunFam" id="3.40.50.720:FF:000185">
    <property type="entry name" value="peroxisomal multifunctional enzyme type 2"/>
    <property type="match status" value="1"/>
</dbReference>
<evidence type="ECO:0000256" key="14">
    <source>
        <dbReference type="ARBA" id="ARBA00023239"/>
    </source>
</evidence>
<dbReference type="CDD" id="cd05353">
    <property type="entry name" value="hydroxyacyl-CoA-like_DH_SDR_c-like"/>
    <property type="match status" value="2"/>
</dbReference>
<dbReference type="EMBL" id="JANBQB010000197">
    <property type="protein sequence ID" value="KAJ1979875.1"/>
    <property type="molecule type" value="Genomic_DNA"/>
</dbReference>
<evidence type="ECO:0000256" key="6">
    <source>
        <dbReference type="ARBA" id="ARBA00013156"/>
    </source>
</evidence>
<dbReference type="InterPro" id="IPR036291">
    <property type="entry name" value="NAD(P)-bd_dom_sf"/>
</dbReference>
<comment type="subunit">
    <text evidence="4">Monomer.</text>
</comment>
<comment type="pathway">
    <text evidence="2">Lipid metabolism; fatty acid beta-oxidation.</text>
</comment>
<dbReference type="GO" id="GO:0018812">
    <property type="term" value="F:3-hydroxyacyl-CoA dehydratase activity"/>
    <property type="evidence" value="ECO:0007669"/>
    <property type="project" value="UniProtKB-EC"/>
</dbReference>
<reference evidence="23" key="1">
    <citation type="submission" date="2022-07" db="EMBL/GenBank/DDBJ databases">
        <title>Phylogenomic reconstructions and comparative analyses of Kickxellomycotina fungi.</title>
        <authorList>
            <person name="Reynolds N.K."/>
            <person name="Stajich J.E."/>
            <person name="Barry K."/>
            <person name="Grigoriev I.V."/>
            <person name="Crous P."/>
            <person name="Smith M.E."/>
        </authorList>
    </citation>
    <scope>NUCLEOTIDE SEQUENCE</scope>
    <source>
        <strain evidence="23">RSA 567</strain>
    </source>
</reference>
<dbReference type="Pfam" id="PF00106">
    <property type="entry name" value="adh_short"/>
    <property type="match status" value="2"/>
</dbReference>
<comment type="similarity">
    <text evidence="3">Belongs to the short-chain dehydrogenases/reductases (SDR) family.</text>
</comment>
<dbReference type="InterPro" id="IPR054357">
    <property type="entry name" value="MFE-2_N"/>
</dbReference>
<evidence type="ECO:0000256" key="1">
    <source>
        <dbReference type="ARBA" id="ARBA00004275"/>
    </source>
</evidence>
<dbReference type="PRINTS" id="PR00080">
    <property type="entry name" value="SDRFAMILY"/>
</dbReference>
<dbReference type="InterPro" id="IPR051687">
    <property type="entry name" value="Peroxisomal_Beta-Oxidation"/>
</dbReference>
<dbReference type="Gene3D" id="1.10.287.4290">
    <property type="match status" value="2"/>
</dbReference>
<accession>A0A9W8ECQ0</accession>
<evidence type="ECO:0000256" key="9">
    <source>
        <dbReference type="ARBA" id="ARBA00022857"/>
    </source>
</evidence>
<proteinExistence type="inferred from homology"/>
<keyword evidence="14" id="KW-0456">Lyase</keyword>
<dbReference type="GO" id="GO:0016491">
    <property type="term" value="F:oxidoreductase activity"/>
    <property type="evidence" value="ECO:0007669"/>
    <property type="project" value="UniProtKB-KW"/>
</dbReference>
<feature type="region of interest" description="Disordered" evidence="21">
    <location>
        <begin position="771"/>
        <end position="799"/>
    </location>
</feature>
<evidence type="ECO:0000256" key="21">
    <source>
        <dbReference type="SAM" id="MobiDB-lite"/>
    </source>
</evidence>
<evidence type="ECO:0000313" key="23">
    <source>
        <dbReference type="EMBL" id="KAJ1979875.1"/>
    </source>
</evidence>
<organism evidence="23 24">
    <name type="scientific">Dimargaris verticillata</name>
    <dbReference type="NCBI Taxonomy" id="2761393"/>
    <lineage>
        <taxon>Eukaryota</taxon>
        <taxon>Fungi</taxon>
        <taxon>Fungi incertae sedis</taxon>
        <taxon>Zoopagomycota</taxon>
        <taxon>Kickxellomycotina</taxon>
        <taxon>Dimargaritomycetes</taxon>
        <taxon>Dimargaritales</taxon>
        <taxon>Dimargaritaceae</taxon>
        <taxon>Dimargaris</taxon>
    </lineage>
</organism>
<evidence type="ECO:0000256" key="20">
    <source>
        <dbReference type="ARBA" id="ARBA00081853"/>
    </source>
</evidence>
<evidence type="ECO:0000256" key="18">
    <source>
        <dbReference type="ARBA" id="ARBA00055743"/>
    </source>
</evidence>
<evidence type="ECO:0000256" key="13">
    <source>
        <dbReference type="ARBA" id="ARBA00023235"/>
    </source>
</evidence>
<keyword evidence="15" id="KW-0511">Multifunctional enzyme</keyword>
<dbReference type="Pfam" id="PF01575">
    <property type="entry name" value="MaoC_dehydratas"/>
    <property type="match status" value="1"/>
</dbReference>